<dbReference type="Proteomes" id="UP000770717">
    <property type="component" value="Unassembled WGS sequence"/>
</dbReference>
<proteinExistence type="predicted"/>
<organism evidence="1 2">
    <name type="scientific">Eleutherodactylus coqui</name>
    <name type="common">Puerto Rican coqui</name>
    <dbReference type="NCBI Taxonomy" id="57060"/>
    <lineage>
        <taxon>Eukaryota</taxon>
        <taxon>Metazoa</taxon>
        <taxon>Chordata</taxon>
        <taxon>Craniata</taxon>
        <taxon>Vertebrata</taxon>
        <taxon>Euteleostomi</taxon>
        <taxon>Amphibia</taxon>
        <taxon>Batrachia</taxon>
        <taxon>Anura</taxon>
        <taxon>Neobatrachia</taxon>
        <taxon>Hyloidea</taxon>
        <taxon>Eleutherodactylidae</taxon>
        <taxon>Eleutherodactylinae</taxon>
        <taxon>Eleutherodactylus</taxon>
        <taxon>Eleutherodactylus</taxon>
    </lineage>
</organism>
<dbReference type="AlphaFoldDB" id="A0A8J6B7V7"/>
<comment type="caution">
    <text evidence="1">The sequence shown here is derived from an EMBL/GenBank/DDBJ whole genome shotgun (WGS) entry which is preliminary data.</text>
</comment>
<sequence>MVFVKERTWREHQQTDQINMPYMTTYWTQRQAWSQKMNPCICVFNLVKKEHTMNYTNEMLCIHSSVLLALI</sequence>
<accession>A0A8J6B7V7</accession>
<dbReference type="EMBL" id="WNTK01003894">
    <property type="protein sequence ID" value="KAG9464789.1"/>
    <property type="molecule type" value="Genomic_DNA"/>
</dbReference>
<protein>
    <submittedName>
        <fullName evidence="1">Uncharacterized protein</fullName>
    </submittedName>
</protein>
<reference evidence="1" key="1">
    <citation type="thesis" date="2020" institute="ProQuest LLC" country="789 East Eisenhower Parkway, Ann Arbor, MI, USA">
        <title>Comparative Genomics and Chromosome Evolution.</title>
        <authorList>
            <person name="Mudd A.B."/>
        </authorList>
    </citation>
    <scope>NUCLEOTIDE SEQUENCE</scope>
    <source>
        <strain evidence="1">HN-11 Male</strain>
        <tissue evidence="1">Kidney and liver</tissue>
    </source>
</reference>
<gene>
    <name evidence="1" type="ORF">GDO78_019380</name>
</gene>
<keyword evidence="2" id="KW-1185">Reference proteome</keyword>
<evidence type="ECO:0000313" key="1">
    <source>
        <dbReference type="EMBL" id="KAG9464789.1"/>
    </source>
</evidence>
<name>A0A8J6B7V7_ELECQ</name>
<evidence type="ECO:0000313" key="2">
    <source>
        <dbReference type="Proteomes" id="UP000770717"/>
    </source>
</evidence>